<dbReference type="AlphaFoldDB" id="A0A517R4Q0"/>
<dbReference type="InterPro" id="IPR050447">
    <property type="entry name" value="Erg6_SMT_methyltransf"/>
</dbReference>
<feature type="domain" description="Methyltransferase type 11" evidence="3">
    <location>
        <begin position="95"/>
        <end position="186"/>
    </location>
</feature>
<dbReference type="EC" id="2.1.1.-" evidence="4"/>
<evidence type="ECO:0000313" key="5">
    <source>
        <dbReference type="Proteomes" id="UP000317318"/>
    </source>
</evidence>
<feature type="region of interest" description="Disordered" evidence="2">
    <location>
        <begin position="1"/>
        <end position="22"/>
    </location>
</feature>
<evidence type="ECO:0000313" key="4">
    <source>
        <dbReference type="EMBL" id="QDT38858.1"/>
    </source>
</evidence>
<dbReference type="GO" id="GO:0003838">
    <property type="term" value="F:sterol 24-C-methyltransferase activity"/>
    <property type="evidence" value="ECO:0007669"/>
    <property type="project" value="TreeGrafter"/>
</dbReference>
<dbReference type="EMBL" id="CP036268">
    <property type="protein sequence ID" value="QDT38858.1"/>
    <property type="molecule type" value="Genomic_DNA"/>
</dbReference>
<dbReference type="PANTHER" id="PTHR44068">
    <property type="entry name" value="ZGC:194242"/>
    <property type="match status" value="1"/>
</dbReference>
<dbReference type="InterPro" id="IPR013216">
    <property type="entry name" value="Methyltransf_11"/>
</dbReference>
<dbReference type="CDD" id="cd02440">
    <property type="entry name" value="AdoMet_MTases"/>
    <property type="match status" value="1"/>
</dbReference>
<dbReference type="PANTHER" id="PTHR44068:SF1">
    <property type="entry name" value="HYPOTHETICAL LOC100005854"/>
    <property type="match status" value="1"/>
</dbReference>
<organism evidence="4 5">
    <name type="scientific">Stratiformator vulcanicus</name>
    <dbReference type="NCBI Taxonomy" id="2527980"/>
    <lineage>
        <taxon>Bacteria</taxon>
        <taxon>Pseudomonadati</taxon>
        <taxon>Planctomycetota</taxon>
        <taxon>Planctomycetia</taxon>
        <taxon>Planctomycetales</taxon>
        <taxon>Planctomycetaceae</taxon>
        <taxon>Stratiformator</taxon>
    </lineage>
</organism>
<evidence type="ECO:0000256" key="1">
    <source>
        <dbReference type="ARBA" id="ARBA00022679"/>
    </source>
</evidence>
<proteinExistence type="predicted"/>
<dbReference type="Gene3D" id="3.40.50.150">
    <property type="entry name" value="Vaccinia Virus protein VP39"/>
    <property type="match status" value="1"/>
</dbReference>
<evidence type="ECO:0000259" key="3">
    <source>
        <dbReference type="Pfam" id="PF08241"/>
    </source>
</evidence>
<evidence type="ECO:0000256" key="2">
    <source>
        <dbReference type="SAM" id="MobiDB-lite"/>
    </source>
</evidence>
<protein>
    <submittedName>
        <fullName evidence="4">Phthiotriol/phenolphthiotriol dimycocerosates methyltransferase</fullName>
        <ecNumber evidence="4">2.1.1.-</ecNumber>
    </submittedName>
</protein>
<name>A0A517R4Q0_9PLAN</name>
<keyword evidence="4" id="KW-0489">Methyltransferase</keyword>
<dbReference type="Pfam" id="PF08241">
    <property type="entry name" value="Methyltransf_11"/>
    <property type="match status" value="1"/>
</dbReference>
<reference evidence="4 5" key="1">
    <citation type="submission" date="2019-02" db="EMBL/GenBank/DDBJ databases">
        <title>Deep-cultivation of Planctomycetes and their phenomic and genomic characterization uncovers novel biology.</title>
        <authorList>
            <person name="Wiegand S."/>
            <person name="Jogler M."/>
            <person name="Boedeker C."/>
            <person name="Pinto D."/>
            <person name="Vollmers J."/>
            <person name="Rivas-Marin E."/>
            <person name="Kohn T."/>
            <person name="Peeters S.H."/>
            <person name="Heuer A."/>
            <person name="Rast P."/>
            <person name="Oberbeckmann S."/>
            <person name="Bunk B."/>
            <person name="Jeske O."/>
            <person name="Meyerdierks A."/>
            <person name="Storesund J.E."/>
            <person name="Kallscheuer N."/>
            <person name="Luecker S."/>
            <person name="Lage O.M."/>
            <person name="Pohl T."/>
            <person name="Merkel B.J."/>
            <person name="Hornburger P."/>
            <person name="Mueller R.-W."/>
            <person name="Bruemmer F."/>
            <person name="Labrenz M."/>
            <person name="Spormann A.M."/>
            <person name="Op den Camp H."/>
            <person name="Overmann J."/>
            <person name="Amann R."/>
            <person name="Jetten M.S.M."/>
            <person name="Mascher T."/>
            <person name="Medema M.H."/>
            <person name="Devos D.P."/>
            <person name="Kaster A.-K."/>
            <person name="Ovreas L."/>
            <person name="Rohde M."/>
            <person name="Galperin M.Y."/>
            <person name="Jogler C."/>
        </authorList>
    </citation>
    <scope>NUCLEOTIDE SEQUENCE [LARGE SCALE GENOMIC DNA]</scope>
    <source>
        <strain evidence="4 5">Pan189</strain>
    </source>
</reference>
<dbReference type="Proteomes" id="UP000317318">
    <property type="component" value="Chromosome"/>
</dbReference>
<keyword evidence="5" id="KW-1185">Reference proteome</keyword>
<keyword evidence="1 4" id="KW-0808">Transferase</keyword>
<dbReference type="GO" id="GO:0016126">
    <property type="term" value="P:sterol biosynthetic process"/>
    <property type="evidence" value="ECO:0007669"/>
    <property type="project" value="TreeGrafter"/>
</dbReference>
<dbReference type="KEGG" id="svp:Pan189_32570"/>
<gene>
    <name evidence="4" type="ORF">Pan189_32570</name>
</gene>
<sequence length="318" mass="35637">MTGARAQPTPDLVESLRSPRGGGFQYDRARGVLRDEGGAEIPVIGGIPRFVRSEHLESFGRQWTTYDVAHDEEDRATFQAKTGVSLDELKGLKVLDAGCGGGRYCKIAGEAGASVVGVDHTQAVDKAQILCGHLPDVSFVQGDLKRLPFEPGSFDFVFSIGVMHHDADTRKVFDAVANMVRPGGRYSAWLYRRNQWWQERINDALRARSTKMNPEQLERYCRLGATLGGIPILKQTLNKVINFSAHPDPENRLCDTFDWYAPQYQYHHTVEELCDWFGDASFENLRVLPPEKSGRFYRWAYERNLLVGSGVNVTGVRG</sequence>
<dbReference type="SUPFAM" id="SSF53335">
    <property type="entry name" value="S-adenosyl-L-methionine-dependent methyltransferases"/>
    <property type="match status" value="1"/>
</dbReference>
<accession>A0A517R4Q0</accession>
<dbReference type="InterPro" id="IPR029063">
    <property type="entry name" value="SAM-dependent_MTases_sf"/>
</dbReference>
<dbReference type="GO" id="GO:0032259">
    <property type="term" value="P:methylation"/>
    <property type="evidence" value="ECO:0007669"/>
    <property type="project" value="UniProtKB-KW"/>
</dbReference>